<evidence type="ECO:0000256" key="12">
    <source>
        <dbReference type="ARBA" id="ARBA00047798"/>
    </source>
</evidence>
<sequence>MDFLHNQRLHALASASNLDLSSPSVLNVPVRPVKTYQDRRRADMNHLLVRVLYSTTIVMNVRVTGDPTIFGNLTPAREVIESVKKTVDCGKCNGYAPSSGTVAARQAVADYSSTDKVRVDWQDVILCSGCSTSLDLCISVIANPGENILIPRPGFALYRTLAEGLGIKVKMYNLRPENRWEVDLDHLESQIDGNTRAIVVNNPSNPCGSVYSKRHLREILDVASRNCVPIIADEIYEHLVFAGEEYFAMASLPSDVPILSCSGLTKRFLIPGWRVGWIVIHDKNGIFEKEVKPGLMRLTQRTLGCNTIVQGAIPEILKYTPTDFYNSTIKTLQRNATVVYKKLSEIPGLKPVMPQGAMYLMIGIDMSYFPDIQNDHRFVELMVTEESVFCLPGKCFDYPNYVRITLSPPEEILREACERIALFCARHYKAPSKRSERKASCRDVTAPDSPASELSGRNLA</sequence>
<keyword evidence="9" id="KW-0828">Tyrosine catabolism</keyword>
<dbReference type="Gene3D" id="3.90.1150.10">
    <property type="entry name" value="Aspartate Aminotransferase, domain 1"/>
    <property type="match status" value="1"/>
</dbReference>
<evidence type="ECO:0000256" key="5">
    <source>
        <dbReference type="ARBA" id="ARBA00012749"/>
    </source>
</evidence>
<comment type="subunit">
    <text evidence="4 13">Homodimer.</text>
</comment>
<evidence type="ECO:0000256" key="9">
    <source>
        <dbReference type="ARBA" id="ARBA00022878"/>
    </source>
</evidence>
<feature type="domain" description="Aminotransferase class I/classII large" evidence="15">
    <location>
        <begin position="65"/>
        <end position="420"/>
    </location>
</feature>
<comment type="similarity">
    <text evidence="3 13">Belongs to the class-I pyridoxal-phosphate-dependent aminotransferase family.</text>
</comment>
<feature type="region of interest" description="Disordered" evidence="14">
    <location>
        <begin position="437"/>
        <end position="460"/>
    </location>
</feature>
<dbReference type="NCBIfam" id="TIGR01265">
    <property type="entry name" value="tyr_nico_aTase"/>
    <property type="match status" value="1"/>
</dbReference>
<evidence type="ECO:0000259" key="15">
    <source>
        <dbReference type="Pfam" id="PF00155"/>
    </source>
</evidence>
<dbReference type="EC" id="2.6.1.5" evidence="5 13"/>
<evidence type="ECO:0000256" key="14">
    <source>
        <dbReference type="SAM" id="MobiDB-lite"/>
    </source>
</evidence>
<dbReference type="PANTHER" id="PTHR45744">
    <property type="entry name" value="TYROSINE AMINOTRANSFERASE"/>
    <property type="match status" value="1"/>
</dbReference>
<gene>
    <name evidence="16" type="ORF">RUM44_007169</name>
</gene>
<dbReference type="SUPFAM" id="SSF53383">
    <property type="entry name" value="PLP-dependent transferases"/>
    <property type="match status" value="1"/>
</dbReference>
<comment type="caution">
    <text evidence="16">The sequence shown here is derived from an EMBL/GenBank/DDBJ whole genome shotgun (WGS) entry which is preliminary data.</text>
</comment>
<comment type="catalytic activity">
    <reaction evidence="12 13">
        <text>L-tyrosine + 2-oxoglutarate = 3-(4-hydroxyphenyl)pyruvate + L-glutamate</text>
        <dbReference type="Rhea" id="RHEA:15093"/>
        <dbReference type="ChEBI" id="CHEBI:16810"/>
        <dbReference type="ChEBI" id="CHEBI:29985"/>
        <dbReference type="ChEBI" id="CHEBI:36242"/>
        <dbReference type="ChEBI" id="CHEBI:58315"/>
        <dbReference type="EC" id="2.6.1.5"/>
    </reaction>
</comment>
<evidence type="ECO:0000256" key="11">
    <source>
        <dbReference type="ARBA" id="ARBA00023232"/>
    </source>
</evidence>
<accession>A0ABR1AZZ4</accession>
<keyword evidence="11" id="KW-0585">Phenylalanine catabolism</keyword>
<evidence type="ECO:0000256" key="6">
    <source>
        <dbReference type="ARBA" id="ARBA00015959"/>
    </source>
</evidence>
<keyword evidence="10 13" id="KW-0663">Pyridoxal phosphate</keyword>
<evidence type="ECO:0000256" key="13">
    <source>
        <dbReference type="PIRNR" id="PIRNR000517"/>
    </source>
</evidence>
<evidence type="ECO:0000256" key="7">
    <source>
        <dbReference type="ARBA" id="ARBA00022576"/>
    </source>
</evidence>
<dbReference type="CDD" id="cd00609">
    <property type="entry name" value="AAT_like"/>
    <property type="match status" value="1"/>
</dbReference>
<dbReference type="Gene3D" id="3.40.640.10">
    <property type="entry name" value="Type I PLP-dependent aspartate aminotransferase-like (Major domain)"/>
    <property type="match status" value="1"/>
</dbReference>
<comment type="function">
    <text evidence="13">Transaminase involved in tyrosine breakdown. Converts tyrosine to p-hydroxyphenylpyruvate.</text>
</comment>
<dbReference type="Proteomes" id="UP001359485">
    <property type="component" value="Unassembled WGS sequence"/>
</dbReference>
<protein>
    <recommendedName>
        <fullName evidence="6 13">Tyrosine aminotransferase</fullName>
        <shortName evidence="13">TAT</shortName>
        <ecNumber evidence="5 13">2.6.1.5</ecNumber>
    </recommendedName>
</protein>
<dbReference type="InterPro" id="IPR015424">
    <property type="entry name" value="PyrdxlP-dep_Trfase"/>
</dbReference>
<dbReference type="InterPro" id="IPR005957">
    <property type="entry name" value="Tyrosine_aminoTrfase"/>
</dbReference>
<reference evidence="16 17" key="1">
    <citation type="submission" date="2023-09" db="EMBL/GenBank/DDBJ databases">
        <title>Genomes of two closely related lineages of the louse Polyplax serrata with different host specificities.</title>
        <authorList>
            <person name="Martinu J."/>
            <person name="Tarabai H."/>
            <person name="Stefka J."/>
            <person name="Hypsa V."/>
        </authorList>
    </citation>
    <scope>NUCLEOTIDE SEQUENCE [LARGE SCALE GENOMIC DNA]</scope>
    <source>
        <strain evidence="16">98ZLc_SE</strain>
    </source>
</reference>
<dbReference type="PANTHER" id="PTHR45744:SF2">
    <property type="entry name" value="TYROSINE AMINOTRANSFERASE"/>
    <property type="match status" value="1"/>
</dbReference>
<evidence type="ECO:0000256" key="2">
    <source>
        <dbReference type="ARBA" id="ARBA00005203"/>
    </source>
</evidence>
<dbReference type="EMBL" id="JAWJWF010000005">
    <property type="protein sequence ID" value="KAK6632139.1"/>
    <property type="molecule type" value="Genomic_DNA"/>
</dbReference>
<dbReference type="PIRSF" id="PIRSF000517">
    <property type="entry name" value="Tyr_transaminase"/>
    <property type="match status" value="1"/>
</dbReference>
<dbReference type="NCBIfam" id="TIGR01264">
    <property type="entry name" value="tyr_amTase_E"/>
    <property type="match status" value="1"/>
</dbReference>
<dbReference type="InterPro" id="IPR015421">
    <property type="entry name" value="PyrdxlP-dep_Trfase_major"/>
</dbReference>
<name>A0ABR1AZZ4_POLSC</name>
<comment type="pathway">
    <text evidence="2 13">Amino-acid degradation; L-phenylalanine degradation; acetoacetate and fumarate from L-phenylalanine: step 2/6.</text>
</comment>
<dbReference type="InterPro" id="IPR004839">
    <property type="entry name" value="Aminotransferase_I/II_large"/>
</dbReference>
<evidence type="ECO:0000256" key="3">
    <source>
        <dbReference type="ARBA" id="ARBA00007441"/>
    </source>
</evidence>
<evidence type="ECO:0000256" key="10">
    <source>
        <dbReference type="ARBA" id="ARBA00022898"/>
    </source>
</evidence>
<evidence type="ECO:0000313" key="17">
    <source>
        <dbReference type="Proteomes" id="UP001359485"/>
    </source>
</evidence>
<dbReference type="InterPro" id="IPR015422">
    <property type="entry name" value="PyrdxlP-dep_Trfase_small"/>
</dbReference>
<dbReference type="InterPro" id="IPR005958">
    <property type="entry name" value="TyrNic_aminoTrfase"/>
</dbReference>
<evidence type="ECO:0000256" key="4">
    <source>
        <dbReference type="ARBA" id="ARBA00011738"/>
    </source>
</evidence>
<comment type="cofactor">
    <cofactor evidence="1 13">
        <name>pyridoxal 5'-phosphate</name>
        <dbReference type="ChEBI" id="CHEBI:597326"/>
    </cofactor>
</comment>
<keyword evidence="7" id="KW-0032">Aminotransferase</keyword>
<evidence type="ECO:0000256" key="1">
    <source>
        <dbReference type="ARBA" id="ARBA00001933"/>
    </source>
</evidence>
<dbReference type="InterPro" id="IPR004838">
    <property type="entry name" value="NHTrfase_class1_PyrdxlP-BS"/>
</dbReference>
<organism evidence="16 17">
    <name type="scientific">Polyplax serrata</name>
    <name type="common">Common mouse louse</name>
    <dbReference type="NCBI Taxonomy" id="468196"/>
    <lineage>
        <taxon>Eukaryota</taxon>
        <taxon>Metazoa</taxon>
        <taxon>Ecdysozoa</taxon>
        <taxon>Arthropoda</taxon>
        <taxon>Hexapoda</taxon>
        <taxon>Insecta</taxon>
        <taxon>Pterygota</taxon>
        <taxon>Neoptera</taxon>
        <taxon>Paraneoptera</taxon>
        <taxon>Psocodea</taxon>
        <taxon>Troctomorpha</taxon>
        <taxon>Phthiraptera</taxon>
        <taxon>Anoplura</taxon>
        <taxon>Polyplacidae</taxon>
        <taxon>Polyplax</taxon>
    </lineage>
</organism>
<keyword evidence="8" id="KW-0808">Transferase</keyword>
<dbReference type="PROSITE" id="PS00105">
    <property type="entry name" value="AA_TRANSFER_CLASS_1"/>
    <property type="match status" value="1"/>
</dbReference>
<keyword evidence="17" id="KW-1185">Reference proteome</keyword>
<evidence type="ECO:0000256" key="8">
    <source>
        <dbReference type="ARBA" id="ARBA00022679"/>
    </source>
</evidence>
<proteinExistence type="inferred from homology"/>
<evidence type="ECO:0000313" key="16">
    <source>
        <dbReference type="EMBL" id="KAK6632139.1"/>
    </source>
</evidence>
<dbReference type="Pfam" id="PF00155">
    <property type="entry name" value="Aminotran_1_2"/>
    <property type="match status" value="1"/>
</dbReference>